<proteinExistence type="predicted"/>
<evidence type="ECO:0000313" key="1">
    <source>
        <dbReference type="EMBL" id="CAB4366760.1"/>
    </source>
</evidence>
<protein>
    <submittedName>
        <fullName evidence="1">Unannotated protein</fullName>
    </submittedName>
</protein>
<name>A0A6J6ADA0_9ZZZZ</name>
<accession>A0A6J6ADA0</accession>
<reference evidence="1" key="1">
    <citation type="submission" date="2020-05" db="EMBL/GenBank/DDBJ databases">
        <authorList>
            <person name="Chiriac C."/>
            <person name="Salcher M."/>
            <person name="Ghai R."/>
            <person name="Kavagutti S V."/>
        </authorList>
    </citation>
    <scope>NUCLEOTIDE SEQUENCE</scope>
</reference>
<dbReference type="EMBL" id="CAESPC010000036">
    <property type="protein sequence ID" value="CAB4366760.1"/>
    <property type="molecule type" value="Genomic_DNA"/>
</dbReference>
<sequence>MHEQAALILQLKVFREFQFRHLRGRLYEHSLRDREVADLLGGRGIVQGDRQGDAHRCVASHHRMR</sequence>
<dbReference type="AlphaFoldDB" id="A0A6J6ADA0"/>
<organism evidence="1">
    <name type="scientific">freshwater metagenome</name>
    <dbReference type="NCBI Taxonomy" id="449393"/>
    <lineage>
        <taxon>unclassified sequences</taxon>
        <taxon>metagenomes</taxon>
        <taxon>ecological metagenomes</taxon>
    </lineage>
</organism>
<gene>
    <name evidence="1" type="ORF">UFOPK4180_00350</name>
</gene>